<reference evidence="2" key="1">
    <citation type="journal article" date="2008" name="BMC Genomics">
        <title>A conifer genomics resource of 200,000 spruce (Picea spp.) ESTs and 6,464 high-quality, sequence-finished full-length cDNAs for Sitka spruce (Picea sitchensis).</title>
        <authorList>
            <person name="Ralph S.G."/>
            <person name="Chun H.J."/>
            <person name="Kolosova N."/>
            <person name="Cooper D."/>
            <person name="Oddy C."/>
            <person name="Ritland C.E."/>
            <person name="Kirkpatrick R."/>
            <person name="Moore R."/>
            <person name="Barber S."/>
            <person name="Holt R.A."/>
            <person name="Jones S.J."/>
            <person name="Marra M.A."/>
            <person name="Douglas C.J."/>
            <person name="Ritland K."/>
            <person name="Bohlmann J."/>
        </authorList>
    </citation>
    <scope>NUCLEOTIDE SEQUENCE</scope>
    <source>
        <tissue evidence="2">Green portion of the leader tissue</tissue>
    </source>
</reference>
<proteinExistence type="evidence at transcript level"/>
<evidence type="ECO:0000256" key="1">
    <source>
        <dbReference type="SAM" id="MobiDB-lite"/>
    </source>
</evidence>
<name>A9NTM8_PICSI</name>
<organism evidence="2">
    <name type="scientific">Picea sitchensis</name>
    <name type="common">Sitka spruce</name>
    <name type="synonym">Pinus sitchensis</name>
    <dbReference type="NCBI Taxonomy" id="3332"/>
    <lineage>
        <taxon>Eukaryota</taxon>
        <taxon>Viridiplantae</taxon>
        <taxon>Streptophyta</taxon>
        <taxon>Embryophyta</taxon>
        <taxon>Tracheophyta</taxon>
        <taxon>Spermatophyta</taxon>
        <taxon>Pinopsida</taxon>
        <taxon>Pinidae</taxon>
        <taxon>Conifers I</taxon>
        <taxon>Pinales</taxon>
        <taxon>Pinaceae</taxon>
        <taxon>Picea</taxon>
    </lineage>
</organism>
<feature type="compositionally biased region" description="Polar residues" evidence="1">
    <location>
        <begin position="58"/>
        <end position="76"/>
    </location>
</feature>
<accession>A9NTM8</accession>
<feature type="region of interest" description="Disordered" evidence="1">
    <location>
        <begin position="1"/>
        <end position="26"/>
    </location>
</feature>
<dbReference type="EMBL" id="EF084677">
    <property type="protein sequence ID" value="ABK23989.1"/>
    <property type="molecule type" value="mRNA"/>
</dbReference>
<feature type="compositionally biased region" description="Polar residues" evidence="1">
    <location>
        <begin position="7"/>
        <end position="25"/>
    </location>
</feature>
<dbReference type="AlphaFoldDB" id="A9NTM8"/>
<sequence>MVHGGVLQSSSTRGLPYQSSTSITDKSPKLADCLAWEIRVCKCRQYRAHRWIPRPGERSTSNDSPSGYRNKTCDNSTVRRKMKK</sequence>
<evidence type="ECO:0000313" key="2">
    <source>
        <dbReference type="EMBL" id="ABK23989.1"/>
    </source>
</evidence>
<protein>
    <submittedName>
        <fullName evidence="2">Uncharacterized protein</fullName>
    </submittedName>
</protein>
<feature type="region of interest" description="Disordered" evidence="1">
    <location>
        <begin position="52"/>
        <end position="84"/>
    </location>
</feature>